<dbReference type="PROSITE" id="PS51257">
    <property type="entry name" value="PROKAR_LIPOPROTEIN"/>
    <property type="match status" value="1"/>
</dbReference>
<proteinExistence type="predicted"/>
<dbReference type="EMBL" id="KT072769">
    <property type="protein sequence ID" value="ALF34911.1"/>
    <property type="molecule type" value="Genomic_DNA"/>
</dbReference>
<evidence type="ECO:0000313" key="2">
    <source>
        <dbReference type="EMBL" id="ALF34911.1"/>
    </source>
</evidence>
<gene>
    <name evidence="1" type="ORF">ICEValE0601_035</name>
    <name evidence="2" type="ORF">ICEValHN492_035</name>
</gene>
<accession>A0A0N9DY73</accession>
<dbReference type="AlphaFoldDB" id="A0A0N9DY73"/>
<dbReference type="RefSeq" id="WP_005394615.1">
    <property type="nucleotide sequence ID" value="NZ_JAGDKE010000027.1"/>
</dbReference>
<name>A0A0N9DY73_VIBAL</name>
<evidence type="ECO:0008006" key="3">
    <source>
        <dbReference type="Google" id="ProtNLM"/>
    </source>
</evidence>
<organism evidence="2">
    <name type="scientific">Vibrio alginolyticus</name>
    <dbReference type="NCBI Taxonomy" id="663"/>
    <lineage>
        <taxon>Bacteria</taxon>
        <taxon>Pseudomonadati</taxon>
        <taxon>Pseudomonadota</taxon>
        <taxon>Gammaproteobacteria</taxon>
        <taxon>Vibrionales</taxon>
        <taxon>Vibrionaceae</taxon>
        <taxon>Vibrio</taxon>
    </lineage>
</organism>
<protein>
    <recommendedName>
        <fullName evidence="3">Spore coat protein U domain-containing protein</fullName>
    </recommendedName>
</protein>
<sequence>MLIRSSFYLISLITALQSNSVVGCQINSLSIEPIATPYSYDVFANGPYAMTNSYKAAADIVGENCHVEMSLQMEDVTTTLTGSNQQTLAFTWAGGNGMSVANQWQFVLTEQSPSAIIQMRYPAKQWLPAGSYSGTLQLALAYSSILNQTPLSPAITTVNVTVNPIAKIQFYGLTQRQYDLDLGNLYSNKVISNAPNLWVQSNSPYQITVTSSHQGKLRHQSNDGQWDIDYQLSFDSQVIDLDLLEAQVNKSEMTSGLPIALNFVIGDTFNRPGGKYSDTLDISIEPLLSQQP</sequence>
<dbReference type="EMBL" id="KT072768">
    <property type="protein sequence ID" value="ALF34796.1"/>
    <property type="molecule type" value="Genomic_DNA"/>
</dbReference>
<reference evidence="2" key="1">
    <citation type="journal article" date="2016" name="BMC Microbiol.">
        <title>Comparative genomic analysis of six new-found integrative conjugative elements (ICEs) in Vibrio alginolyticus.</title>
        <authorList>
            <person name="Luo P."/>
            <person name="He X."/>
            <person name="Wang Y."/>
            <person name="Liu Q."/>
            <person name="Hu C."/>
        </authorList>
    </citation>
    <scope>NUCLEOTIDE SEQUENCE</scope>
    <source>
        <strain evidence="1">E0601</strain>
        <strain evidence="2">HN492</strain>
    </source>
</reference>
<evidence type="ECO:0000313" key="1">
    <source>
        <dbReference type="EMBL" id="ALF34796.1"/>
    </source>
</evidence>